<evidence type="ECO:0000256" key="2">
    <source>
        <dbReference type="SAM" id="Phobius"/>
    </source>
</evidence>
<dbReference type="EMBL" id="CP063458">
    <property type="protein sequence ID" value="QOV87873.1"/>
    <property type="molecule type" value="Genomic_DNA"/>
</dbReference>
<gene>
    <name evidence="3" type="ORF">IPV69_16485</name>
</gene>
<accession>A0A7M2WR19</accession>
<dbReference type="KEGG" id="hbs:IPV69_16485"/>
<dbReference type="Proteomes" id="UP000593765">
    <property type="component" value="Chromosome"/>
</dbReference>
<evidence type="ECO:0000313" key="4">
    <source>
        <dbReference type="Proteomes" id="UP000593765"/>
    </source>
</evidence>
<feature type="transmembrane region" description="Helical" evidence="2">
    <location>
        <begin position="191"/>
        <end position="212"/>
    </location>
</feature>
<name>A0A7M2WR19_9BACT</name>
<dbReference type="RefSeq" id="WP_206290788.1">
    <property type="nucleotide sequence ID" value="NZ_CP063458.1"/>
</dbReference>
<keyword evidence="4" id="KW-1185">Reference proteome</keyword>
<protein>
    <submittedName>
        <fullName evidence="3">Uncharacterized protein</fullName>
    </submittedName>
</protein>
<proteinExistence type="predicted"/>
<keyword evidence="2" id="KW-1133">Transmembrane helix</keyword>
<keyword evidence="2" id="KW-0472">Membrane</keyword>
<evidence type="ECO:0000313" key="3">
    <source>
        <dbReference type="EMBL" id="QOV87873.1"/>
    </source>
</evidence>
<organism evidence="3 4">
    <name type="scientific">Humisphaera borealis</name>
    <dbReference type="NCBI Taxonomy" id="2807512"/>
    <lineage>
        <taxon>Bacteria</taxon>
        <taxon>Pseudomonadati</taxon>
        <taxon>Planctomycetota</taxon>
        <taxon>Phycisphaerae</taxon>
        <taxon>Tepidisphaerales</taxon>
        <taxon>Tepidisphaeraceae</taxon>
        <taxon>Humisphaera</taxon>
    </lineage>
</organism>
<dbReference type="AlphaFoldDB" id="A0A7M2WR19"/>
<evidence type="ECO:0000256" key="1">
    <source>
        <dbReference type="SAM" id="Coils"/>
    </source>
</evidence>
<keyword evidence="2" id="KW-0812">Transmembrane</keyword>
<feature type="coiled-coil region" evidence="1">
    <location>
        <begin position="125"/>
        <end position="152"/>
    </location>
</feature>
<reference evidence="3 4" key="1">
    <citation type="submission" date="2020-10" db="EMBL/GenBank/DDBJ databases">
        <title>Wide distribution of Phycisphaera-like planctomycetes from WD2101 soil group in peatlands and genome analysis of the first cultivated representative.</title>
        <authorList>
            <person name="Dedysh S.N."/>
            <person name="Beletsky A.V."/>
            <person name="Ivanova A."/>
            <person name="Kulichevskaya I.S."/>
            <person name="Suzina N.E."/>
            <person name="Philippov D.A."/>
            <person name="Rakitin A.L."/>
            <person name="Mardanov A.V."/>
            <person name="Ravin N.V."/>
        </authorList>
    </citation>
    <scope>NUCLEOTIDE SEQUENCE [LARGE SCALE GENOMIC DNA]</scope>
    <source>
        <strain evidence="3 4">M1803</strain>
    </source>
</reference>
<keyword evidence="1" id="KW-0175">Coiled coil</keyword>
<sequence>MFLGTFGLLTLAVTAAWLDSYYHYPSLSFETPWGTHVVRYREGLIALRHVEHQGLLPNEWNALRKPLEIELAGGSVLSSLQIPPFGPQGKTTGYSPVRFYEIRAVDVATNDAMLWQLFQGNLSREAQIVRAEAQAEAQLAELRKKLSQAGGEAKDNDLTSFRRAVPGRRTSGTLPMLRSYYPHLQSARWQVVLPLWLIWMTSAMVPVVWAMWRWRDLSRRRRRHRRHACMDCGYDLRGSPDRCPECGL</sequence>